<protein>
    <submittedName>
        <fullName evidence="1">Uncharacterized protein</fullName>
    </submittedName>
</protein>
<dbReference type="STRING" id="1549748.WH95_00485"/>
<sequence>MPNIPDSRAPATVRFQLPDENIGTVTSGISRLAKAVHEKDQKEKKAAQEAAVDDIDRLESPEGEGFIEGVKSDLRDASDFMQEKLRDIDLYEEMSEFASGLYQGIKEQLGFTDSSPSKIDEEINSAYADMKTDQMARQNFKDEDEAAAFSQRFDEKARFDLQSLRAFKQQIIKEKIHTTVDRHIEKYGSGVVNNPDTLTDAIIVIDSNINDLAPGMGREAAVGKSREARKSLLTFALQGHAKQGNYEALQLLLDGVDPATGTAINIDEYVGSEDKGYFQSIASKGIVRNEATKLLDNIYSAGLSEEDLFRTLEYYPDQFVGEEAALLWRNERRLQAKEQRERLKGQRYSAWNYLVENKGNINVNDLSLDLAEIDRNQIAEYADQMNAVENDFSSDVKFRRVQGLRTLHKLKALQVADPEAFPDYDLSHYFKDLTPKQIGEVMAMQKNEPDPRAVASFKLRERLAQKTWEKITGRSGQEEFSRPDFVDFRIQLDERIDEYNGTHKEPAGPFEIEKIANNMVANGEVLQPVHGDEDNSFVDQTEDDSILLRSAQQERILDAVKKHEDSIVKDQSIEVANGQQERIVHAIQKSKNDQGGLSDYKKDDAIHNSAVSRFLTTWHEEPDKLNNSDPFLGTNKYIEDDIIRMKKMLSKHPTGEEKINFSIIKDVVSSGYNLNKKDNFDKALVTVYDAVEKELKSRKQHSTRFTGPRPLEHAEVAAIMGKLAVQGVISPPDISQQDFPGLDDITSAFFAGGVNVVGSAVSGVGDIIEAVDELAPGAIEASLFPALSPVIMMLNSGVISEEQFQKVIVPEVLSTFLEENQLGWMLDPSKALSKGLQDVGGEITNFSEYLKPDQQHWVTDLAYDTGEVLTKIGISSVSAPMMAVVAAGEGAHKQKIRAVNNQASAKEKSAAILTGAATGLAIEAIKVDKLVKALPEPAKKWFANRVIGNVIMISEKTGIPVDEIMKNQGTQLLTDAVEGGVNALIAGLYNDPNAEIWQGATENITNKTWLAGTLSPILTPKISSFVH</sequence>
<comment type="caution">
    <text evidence="1">The sequence shown here is derived from an EMBL/GenBank/DDBJ whole genome shotgun (WGS) entry which is preliminary data.</text>
</comment>
<dbReference type="EMBL" id="LANI01000001">
    <property type="protein sequence ID" value="KKJ78613.1"/>
    <property type="molecule type" value="Genomic_DNA"/>
</dbReference>
<reference evidence="1 2" key="1">
    <citation type="submission" date="2015-03" db="EMBL/GenBank/DDBJ databases">
        <title>Genome sequence of Kiloniella sp. P1-1, isolated from the gut microflora of Pacific white shrimp, Penaeus vannamei.</title>
        <authorList>
            <person name="Shao Z."/>
            <person name="Wang L."/>
            <person name="Li X."/>
        </authorList>
    </citation>
    <scope>NUCLEOTIDE SEQUENCE [LARGE SCALE GENOMIC DNA]</scope>
    <source>
        <strain evidence="1 2">P1-1</strain>
    </source>
</reference>
<gene>
    <name evidence="1" type="ORF">WH95_00485</name>
</gene>
<evidence type="ECO:0000313" key="1">
    <source>
        <dbReference type="EMBL" id="KKJ78613.1"/>
    </source>
</evidence>
<dbReference type="RefSeq" id="WP_046501581.1">
    <property type="nucleotide sequence ID" value="NZ_LANI01000001.1"/>
</dbReference>
<keyword evidence="2" id="KW-1185">Reference proteome</keyword>
<accession>A0A0M2RGC0</accession>
<evidence type="ECO:0000313" key="2">
    <source>
        <dbReference type="Proteomes" id="UP000034491"/>
    </source>
</evidence>
<dbReference type="AlphaFoldDB" id="A0A0M2RGC0"/>
<dbReference type="Proteomes" id="UP000034491">
    <property type="component" value="Unassembled WGS sequence"/>
</dbReference>
<proteinExistence type="predicted"/>
<name>A0A0M2RGC0_9PROT</name>
<dbReference type="OrthoDB" id="8477741at2"/>
<organism evidence="1 2">
    <name type="scientific">Kiloniella litopenaei</name>
    <dbReference type="NCBI Taxonomy" id="1549748"/>
    <lineage>
        <taxon>Bacteria</taxon>
        <taxon>Pseudomonadati</taxon>
        <taxon>Pseudomonadota</taxon>
        <taxon>Alphaproteobacteria</taxon>
        <taxon>Rhodospirillales</taxon>
        <taxon>Kiloniellaceae</taxon>
        <taxon>Kiloniella</taxon>
    </lineage>
</organism>